<dbReference type="Gene3D" id="1.20.1250.20">
    <property type="entry name" value="MFS general substrate transporter like domains"/>
    <property type="match status" value="1"/>
</dbReference>
<protein>
    <recommendedName>
        <fullName evidence="9">Major facilitator superfamily (MFS) profile domain-containing protein</fullName>
    </recommendedName>
</protein>
<feature type="transmembrane region" description="Helical" evidence="8">
    <location>
        <begin position="391"/>
        <end position="412"/>
    </location>
</feature>
<feature type="transmembrane region" description="Helical" evidence="8">
    <location>
        <begin position="296"/>
        <end position="320"/>
    </location>
</feature>
<feature type="region of interest" description="Disordered" evidence="7">
    <location>
        <begin position="1"/>
        <end position="30"/>
    </location>
</feature>
<dbReference type="InterPro" id="IPR020846">
    <property type="entry name" value="MFS_dom"/>
</dbReference>
<dbReference type="PANTHER" id="PTHR43791">
    <property type="entry name" value="PERMEASE-RELATED"/>
    <property type="match status" value="1"/>
</dbReference>
<keyword evidence="2" id="KW-0813">Transport</keyword>
<keyword evidence="4 8" id="KW-1133">Transmembrane helix</keyword>
<feature type="transmembrane region" description="Helical" evidence="8">
    <location>
        <begin position="193"/>
        <end position="213"/>
    </location>
</feature>
<keyword evidence="11" id="KW-1185">Reference proteome</keyword>
<evidence type="ECO:0000256" key="1">
    <source>
        <dbReference type="ARBA" id="ARBA00004141"/>
    </source>
</evidence>
<dbReference type="AlphaFoldDB" id="A0A553I709"/>
<dbReference type="Proteomes" id="UP000319160">
    <property type="component" value="Unassembled WGS sequence"/>
</dbReference>
<dbReference type="EMBL" id="VFLP01000013">
    <property type="protein sequence ID" value="TRX95977.1"/>
    <property type="molecule type" value="Genomic_DNA"/>
</dbReference>
<dbReference type="OrthoDB" id="4454541at2759"/>
<feature type="transmembrane region" description="Helical" evidence="8">
    <location>
        <begin position="163"/>
        <end position="181"/>
    </location>
</feature>
<feature type="transmembrane region" description="Helical" evidence="8">
    <location>
        <begin position="332"/>
        <end position="352"/>
    </location>
</feature>
<evidence type="ECO:0000256" key="5">
    <source>
        <dbReference type="ARBA" id="ARBA00023136"/>
    </source>
</evidence>
<evidence type="ECO:0000256" key="3">
    <source>
        <dbReference type="ARBA" id="ARBA00022692"/>
    </source>
</evidence>
<comment type="similarity">
    <text evidence="6">Belongs to the major facilitator superfamily. Allantoate permease family.</text>
</comment>
<accession>A0A553I709</accession>
<dbReference type="InterPro" id="IPR011701">
    <property type="entry name" value="MFS"/>
</dbReference>
<keyword evidence="3 8" id="KW-0812">Transmembrane</keyword>
<keyword evidence="5 8" id="KW-0472">Membrane</keyword>
<dbReference type="InterPro" id="IPR036259">
    <property type="entry name" value="MFS_trans_sf"/>
</dbReference>
<sequence length="548" mass="60084">MNTAKDMDSSVHQEEDIAKSIGGDGGHASASEAVRHGDRAMQLVGEERVVLTEEDNKRIKRKTDRVILSILAWVYFLQILDKTVLGNAATFGLQESTGLTGSQYSLLGSIAPIAQLAWQPFSTFLIVRVPHRILMPTLVLGWGISSASLAACHNFRSLLAARFFLGLFEGGCLPLFSVITSQWYRRAEQPLRVAAWYGTNGIATVVASALSYGLGHIKSPLLESWQIIFLFVGLVTIITSPFIYWKLDNDIPSARFLSEEDKPKAVERLRANQTGTGSREFKWGQVIEMFLEPKTYLWVALSLFINAGAGVTNTFGPLILNGLGFDKYRTSLLNIPFGFVQWVIILLASFIVQRFRIKSAVMVAFVLPVIAGLAVLYTVPRTPGHSAPLLVGYYLLAFLFGTIPVEVAWVVANTAGTTKKSTIMSVYNAAASTGNIIGPIVFNSKDAPDYIPGLRIVLGFFVATAACSILQAVNLTFLNKLQERRRVANGKPAKIKDTSMSNKYQDLEADESSDGVLAEEGAAAHRRIGQNAFADMTDRENDEFVYVL</sequence>
<evidence type="ECO:0000313" key="10">
    <source>
        <dbReference type="EMBL" id="TRX95977.1"/>
    </source>
</evidence>
<reference evidence="11" key="1">
    <citation type="submission" date="2019-06" db="EMBL/GenBank/DDBJ databases">
        <title>Draft genome sequence of the griseofulvin-producing fungus Xylaria cubensis strain G536.</title>
        <authorList>
            <person name="Mead M.E."/>
            <person name="Raja H.A."/>
            <person name="Steenwyk J.L."/>
            <person name="Knowles S.L."/>
            <person name="Oberlies N.H."/>
            <person name="Rokas A."/>
        </authorList>
    </citation>
    <scope>NUCLEOTIDE SEQUENCE [LARGE SCALE GENOMIC DNA]</scope>
    <source>
        <strain evidence="11">G536</strain>
    </source>
</reference>
<feature type="compositionally biased region" description="Basic and acidic residues" evidence="7">
    <location>
        <begin position="1"/>
        <end position="18"/>
    </location>
</feature>
<dbReference type="SUPFAM" id="SSF103473">
    <property type="entry name" value="MFS general substrate transporter"/>
    <property type="match status" value="1"/>
</dbReference>
<dbReference type="FunFam" id="1.20.1250.20:FF:000064">
    <property type="entry name" value="MFS allantoate transporter"/>
    <property type="match status" value="1"/>
</dbReference>
<evidence type="ECO:0000256" key="6">
    <source>
        <dbReference type="ARBA" id="ARBA00037968"/>
    </source>
</evidence>
<feature type="transmembrane region" description="Helical" evidence="8">
    <location>
        <begin position="454"/>
        <end position="477"/>
    </location>
</feature>
<gene>
    <name evidence="10" type="ORF">FHL15_003119</name>
</gene>
<evidence type="ECO:0000256" key="2">
    <source>
        <dbReference type="ARBA" id="ARBA00022448"/>
    </source>
</evidence>
<evidence type="ECO:0000256" key="4">
    <source>
        <dbReference type="ARBA" id="ARBA00022989"/>
    </source>
</evidence>
<feature type="transmembrane region" description="Helical" evidence="8">
    <location>
        <begin position="424"/>
        <end position="442"/>
    </location>
</feature>
<dbReference type="Pfam" id="PF07690">
    <property type="entry name" value="MFS_1"/>
    <property type="match status" value="1"/>
</dbReference>
<feature type="transmembrane region" description="Helical" evidence="8">
    <location>
        <begin position="66"/>
        <end position="85"/>
    </location>
</feature>
<dbReference type="PANTHER" id="PTHR43791:SF16">
    <property type="entry name" value="TRANSPORTER, PUTATIVE (AFU_ORTHOLOGUE AFUA_3G01840)-RELATED"/>
    <property type="match status" value="1"/>
</dbReference>
<organism evidence="10 11">
    <name type="scientific">Xylaria flabelliformis</name>
    <dbReference type="NCBI Taxonomy" id="2512241"/>
    <lineage>
        <taxon>Eukaryota</taxon>
        <taxon>Fungi</taxon>
        <taxon>Dikarya</taxon>
        <taxon>Ascomycota</taxon>
        <taxon>Pezizomycotina</taxon>
        <taxon>Sordariomycetes</taxon>
        <taxon>Xylariomycetidae</taxon>
        <taxon>Xylariales</taxon>
        <taxon>Xylariaceae</taxon>
        <taxon>Xylaria</taxon>
    </lineage>
</organism>
<evidence type="ECO:0000313" key="11">
    <source>
        <dbReference type="Proteomes" id="UP000319160"/>
    </source>
</evidence>
<feature type="transmembrane region" description="Helical" evidence="8">
    <location>
        <begin position="359"/>
        <end position="379"/>
    </location>
</feature>
<comment type="caution">
    <text evidence="10">The sequence shown here is derived from an EMBL/GenBank/DDBJ whole genome shotgun (WGS) entry which is preliminary data.</text>
</comment>
<comment type="subcellular location">
    <subcellularLocation>
        <location evidence="1">Membrane</location>
        <topology evidence="1">Multi-pass membrane protein</topology>
    </subcellularLocation>
</comment>
<evidence type="ECO:0000259" key="9">
    <source>
        <dbReference type="PROSITE" id="PS50850"/>
    </source>
</evidence>
<feature type="transmembrane region" description="Helical" evidence="8">
    <location>
        <begin position="225"/>
        <end position="245"/>
    </location>
</feature>
<proteinExistence type="inferred from homology"/>
<dbReference type="FunFam" id="1.20.1250.20:FF:000295">
    <property type="entry name" value="Unplaced genomic scaffold supercont1.7, whole genome shotgun sequence"/>
    <property type="match status" value="1"/>
</dbReference>
<feature type="domain" description="Major facilitator superfamily (MFS) profile" evidence="9">
    <location>
        <begin position="67"/>
        <end position="483"/>
    </location>
</feature>
<dbReference type="GO" id="GO:0022857">
    <property type="term" value="F:transmembrane transporter activity"/>
    <property type="evidence" value="ECO:0007669"/>
    <property type="project" value="InterPro"/>
</dbReference>
<dbReference type="GO" id="GO:0016020">
    <property type="term" value="C:membrane"/>
    <property type="evidence" value="ECO:0007669"/>
    <property type="project" value="UniProtKB-SubCell"/>
</dbReference>
<name>A0A553I709_9PEZI</name>
<evidence type="ECO:0000256" key="8">
    <source>
        <dbReference type="SAM" id="Phobius"/>
    </source>
</evidence>
<dbReference type="PROSITE" id="PS50850">
    <property type="entry name" value="MFS"/>
    <property type="match status" value="1"/>
</dbReference>
<evidence type="ECO:0000256" key="7">
    <source>
        <dbReference type="SAM" id="MobiDB-lite"/>
    </source>
</evidence>